<reference evidence="8" key="1">
    <citation type="journal article" date="2020" name="Stud. Mycol.">
        <title>101 Dothideomycetes genomes: a test case for predicting lifestyles and emergence of pathogens.</title>
        <authorList>
            <person name="Haridas S."/>
            <person name="Albert R."/>
            <person name="Binder M."/>
            <person name="Bloem J."/>
            <person name="Labutti K."/>
            <person name="Salamov A."/>
            <person name="Andreopoulos B."/>
            <person name="Baker S."/>
            <person name="Barry K."/>
            <person name="Bills G."/>
            <person name="Bluhm B."/>
            <person name="Cannon C."/>
            <person name="Castanera R."/>
            <person name="Culley D."/>
            <person name="Daum C."/>
            <person name="Ezra D."/>
            <person name="Gonzalez J."/>
            <person name="Henrissat B."/>
            <person name="Kuo A."/>
            <person name="Liang C."/>
            <person name="Lipzen A."/>
            <person name="Lutzoni F."/>
            <person name="Magnuson J."/>
            <person name="Mondo S."/>
            <person name="Nolan M."/>
            <person name="Ohm R."/>
            <person name="Pangilinan J."/>
            <person name="Park H.-J."/>
            <person name="Ramirez L."/>
            <person name="Alfaro M."/>
            <person name="Sun H."/>
            <person name="Tritt A."/>
            <person name="Yoshinaga Y."/>
            <person name="Zwiers L.-H."/>
            <person name="Turgeon B."/>
            <person name="Goodwin S."/>
            <person name="Spatafora J."/>
            <person name="Crous P."/>
            <person name="Grigoriev I."/>
        </authorList>
    </citation>
    <scope>NUCLEOTIDE SEQUENCE</scope>
    <source>
        <strain evidence="8">CBS 175.79</strain>
    </source>
</reference>
<dbReference type="PANTHER" id="PTHR33048">
    <property type="entry name" value="PTH11-LIKE INTEGRAL MEMBRANE PROTEIN (AFU_ORTHOLOGUE AFUA_5G11245)"/>
    <property type="match status" value="1"/>
</dbReference>
<keyword evidence="9" id="KW-1185">Reference proteome</keyword>
<gene>
    <name evidence="8" type="ORF">BU24DRAFT_264076</name>
</gene>
<feature type="transmembrane region" description="Helical" evidence="6">
    <location>
        <begin position="109"/>
        <end position="129"/>
    </location>
</feature>
<evidence type="ECO:0000313" key="9">
    <source>
        <dbReference type="Proteomes" id="UP000799778"/>
    </source>
</evidence>
<name>A0A6A5XJR1_9PLEO</name>
<feature type="domain" description="Rhodopsin" evidence="7">
    <location>
        <begin position="47"/>
        <end position="308"/>
    </location>
</feature>
<feature type="transmembrane region" description="Helical" evidence="6">
    <location>
        <begin position="181"/>
        <end position="208"/>
    </location>
</feature>
<protein>
    <recommendedName>
        <fullName evidence="7">Rhodopsin domain-containing protein</fullName>
    </recommendedName>
</protein>
<keyword evidence="4 6" id="KW-0472">Membrane</keyword>
<feature type="transmembrane region" description="Helical" evidence="6">
    <location>
        <begin position="28"/>
        <end position="50"/>
    </location>
</feature>
<keyword evidence="3 6" id="KW-1133">Transmembrane helix</keyword>
<feature type="transmembrane region" description="Helical" evidence="6">
    <location>
        <begin position="62"/>
        <end position="83"/>
    </location>
</feature>
<dbReference type="InterPro" id="IPR052337">
    <property type="entry name" value="SAT4-like"/>
</dbReference>
<dbReference type="EMBL" id="ML978072">
    <property type="protein sequence ID" value="KAF2013081.1"/>
    <property type="molecule type" value="Genomic_DNA"/>
</dbReference>
<dbReference type="GO" id="GO:0016020">
    <property type="term" value="C:membrane"/>
    <property type="evidence" value="ECO:0007669"/>
    <property type="project" value="UniProtKB-SubCell"/>
</dbReference>
<feature type="transmembrane region" description="Helical" evidence="6">
    <location>
        <begin position="141"/>
        <end position="161"/>
    </location>
</feature>
<proteinExistence type="inferred from homology"/>
<accession>A0A6A5XJR1</accession>
<organism evidence="8 9">
    <name type="scientific">Aaosphaeria arxii CBS 175.79</name>
    <dbReference type="NCBI Taxonomy" id="1450172"/>
    <lineage>
        <taxon>Eukaryota</taxon>
        <taxon>Fungi</taxon>
        <taxon>Dikarya</taxon>
        <taxon>Ascomycota</taxon>
        <taxon>Pezizomycotina</taxon>
        <taxon>Dothideomycetes</taxon>
        <taxon>Pleosporomycetidae</taxon>
        <taxon>Pleosporales</taxon>
        <taxon>Pleosporales incertae sedis</taxon>
        <taxon>Aaosphaeria</taxon>
    </lineage>
</organism>
<evidence type="ECO:0000256" key="1">
    <source>
        <dbReference type="ARBA" id="ARBA00004141"/>
    </source>
</evidence>
<dbReference type="InterPro" id="IPR049326">
    <property type="entry name" value="Rhodopsin_dom_fungi"/>
</dbReference>
<dbReference type="PANTHER" id="PTHR33048:SF123">
    <property type="entry name" value="INTEGRAL MEMBRANE PROTEIN"/>
    <property type="match status" value="1"/>
</dbReference>
<dbReference type="Pfam" id="PF20684">
    <property type="entry name" value="Fung_rhodopsin"/>
    <property type="match status" value="1"/>
</dbReference>
<keyword evidence="2 6" id="KW-0812">Transmembrane</keyword>
<sequence length="361" mass="40262">MVSLSFSKITIEEINYQILHYNENRGHVVIVVTSIFFTLALLSVVFRFVTKKLRGIKCHTEDVLILFALILAIGLWAEALLSVKFGAGKHSMRVVQEGGVDYISKNLQITYNVAHLSVKASILFFYKRIFTFVVITFKRAWFAIFGYIIITTLVGVILVFTQCRPLRYAWDEPKGIEGECINLTALEISTGVLIASADLMLLVLPMPVLWSLRVSTKEKLLLCGLFALGLLALLASIIRITVLGQVVSSVDFTCKDFPAFLSILLMHDKVLTQVNVDVMVNALVWSLVEVNIGIICACIPTIKPLFNRNAKIQSTIAVDSDNSRTRSKTRSKRSETDNDTLAISLDEYPLTRNSSIPEPSI</sequence>
<comment type="similarity">
    <text evidence="5">Belongs to the SAT4 family.</text>
</comment>
<evidence type="ECO:0000256" key="5">
    <source>
        <dbReference type="ARBA" id="ARBA00038359"/>
    </source>
</evidence>
<dbReference type="Proteomes" id="UP000799778">
    <property type="component" value="Unassembled WGS sequence"/>
</dbReference>
<feature type="transmembrane region" description="Helical" evidence="6">
    <location>
        <begin position="282"/>
        <end position="302"/>
    </location>
</feature>
<evidence type="ECO:0000256" key="3">
    <source>
        <dbReference type="ARBA" id="ARBA00022989"/>
    </source>
</evidence>
<evidence type="ECO:0000256" key="4">
    <source>
        <dbReference type="ARBA" id="ARBA00023136"/>
    </source>
</evidence>
<feature type="transmembrane region" description="Helical" evidence="6">
    <location>
        <begin position="220"/>
        <end position="242"/>
    </location>
</feature>
<evidence type="ECO:0000256" key="2">
    <source>
        <dbReference type="ARBA" id="ARBA00022692"/>
    </source>
</evidence>
<evidence type="ECO:0000256" key="6">
    <source>
        <dbReference type="SAM" id="Phobius"/>
    </source>
</evidence>
<dbReference type="GeneID" id="54279925"/>
<dbReference type="OrthoDB" id="10017208at2759"/>
<dbReference type="AlphaFoldDB" id="A0A6A5XJR1"/>
<evidence type="ECO:0000313" key="8">
    <source>
        <dbReference type="EMBL" id="KAF2013081.1"/>
    </source>
</evidence>
<dbReference type="RefSeq" id="XP_033381420.1">
    <property type="nucleotide sequence ID" value="XM_033522528.1"/>
</dbReference>
<comment type="subcellular location">
    <subcellularLocation>
        <location evidence="1">Membrane</location>
        <topology evidence="1">Multi-pass membrane protein</topology>
    </subcellularLocation>
</comment>
<evidence type="ECO:0000259" key="7">
    <source>
        <dbReference type="Pfam" id="PF20684"/>
    </source>
</evidence>